<evidence type="ECO:0000313" key="2">
    <source>
        <dbReference type="EMBL" id="OGG90759.1"/>
    </source>
</evidence>
<sequence length="67" mass="7590">MGRKVNLFYFKTTPPFVKGGVVFILLIVNCFLLAVYSNISKFGFKIIIIPSTVKSTPPMRCEYLLKS</sequence>
<organism evidence="2 3">
    <name type="scientific">Candidatus Kuenenbacteria bacterium RIFCSPLOWO2_02_FULL_42_16</name>
    <dbReference type="NCBI Taxonomy" id="1798564"/>
    <lineage>
        <taxon>Bacteria</taxon>
        <taxon>Candidatus Kueneniibacteriota</taxon>
    </lineage>
</organism>
<keyword evidence="1" id="KW-0812">Transmembrane</keyword>
<dbReference type="Proteomes" id="UP000177998">
    <property type="component" value="Unassembled WGS sequence"/>
</dbReference>
<accession>A0A1F6FY38</accession>
<evidence type="ECO:0000256" key="1">
    <source>
        <dbReference type="SAM" id="Phobius"/>
    </source>
</evidence>
<evidence type="ECO:0000313" key="3">
    <source>
        <dbReference type="Proteomes" id="UP000177998"/>
    </source>
</evidence>
<comment type="caution">
    <text evidence="2">The sequence shown here is derived from an EMBL/GenBank/DDBJ whole genome shotgun (WGS) entry which is preliminary data.</text>
</comment>
<feature type="transmembrane region" description="Helical" evidence="1">
    <location>
        <begin position="20"/>
        <end position="39"/>
    </location>
</feature>
<keyword evidence="1" id="KW-0472">Membrane</keyword>
<proteinExistence type="predicted"/>
<dbReference type="AlphaFoldDB" id="A0A1F6FY38"/>
<keyword evidence="1" id="KW-1133">Transmembrane helix</keyword>
<dbReference type="EMBL" id="MFMZ01000033">
    <property type="protein sequence ID" value="OGG90759.1"/>
    <property type="molecule type" value="Genomic_DNA"/>
</dbReference>
<gene>
    <name evidence="2" type="ORF">A3H55_00045</name>
</gene>
<protein>
    <submittedName>
        <fullName evidence="2">Uncharacterized protein</fullName>
    </submittedName>
</protein>
<reference evidence="2 3" key="1">
    <citation type="journal article" date="2016" name="Nat. Commun.">
        <title>Thousands of microbial genomes shed light on interconnected biogeochemical processes in an aquifer system.</title>
        <authorList>
            <person name="Anantharaman K."/>
            <person name="Brown C.T."/>
            <person name="Hug L.A."/>
            <person name="Sharon I."/>
            <person name="Castelle C.J."/>
            <person name="Probst A.J."/>
            <person name="Thomas B.C."/>
            <person name="Singh A."/>
            <person name="Wilkins M.J."/>
            <person name="Karaoz U."/>
            <person name="Brodie E.L."/>
            <person name="Williams K.H."/>
            <person name="Hubbard S.S."/>
            <person name="Banfield J.F."/>
        </authorList>
    </citation>
    <scope>NUCLEOTIDE SEQUENCE [LARGE SCALE GENOMIC DNA]</scope>
</reference>
<dbReference type="STRING" id="1798564.A3H55_00045"/>
<name>A0A1F6FY38_9BACT</name>